<comment type="similarity">
    <text evidence="1">Belongs to the glycosyltransferase 2 family.</text>
</comment>
<dbReference type="Gene3D" id="3.90.550.10">
    <property type="entry name" value="Spore Coat Polysaccharide Biosynthesis Protein SpsA, Chain A"/>
    <property type="match status" value="1"/>
</dbReference>
<dbReference type="Proteomes" id="UP000228948">
    <property type="component" value="Chromosome"/>
</dbReference>
<dbReference type="GO" id="GO:0016757">
    <property type="term" value="F:glycosyltransferase activity"/>
    <property type="evidence" value="ECO:0007669"/>
    <property type="project" value="UniProtKB-KW"/>
</dbReference>
<reference evidence="5 6" key="1">
    <citation type="submission" date="2017-11" db="EMBL/GenBank/DDBJ databases">
        <title>Revised Sequence and Annotation of the Rhodobaca barguzinensis strain alga05 Genome.</title>
        <authorList>
            <person name="Kopejtka K."/>
            <person name="Tomasch J.M."/>
            <person name="Bunk B."/>
            <person name="Koblizek M."/>
        </authorList>
    </citation>
    <scope>NUCLEOTIDE SEQUENCE [LARGE SCALE GENOMIC DNA]</scope>
    <source>
        <strain evidence="6">alga05</strain>
    </source>
</reference>
<feature type="domain" description="Glycosyltransferase 2-like" evidence="4">
    <location>
        <begin position="9"/>
        <end position="136"/>
    </location>
</feature>
<accession>A0A2K8KCE7</accession>
<dbReference type="STRING" id="441209.GCA_001870665_02964"/>
<evidence type="ECO:0000256" key="3">
    <source>
        <dbReference type="ARBA" id="ARBA00022679"/>
    </source>
</evidence>
<gene>
    <name evidence="5" type="ORF">BG454_15910</name>
</gene>
<dbReference type="SUPFAM" id="SSF53448">
    <property type="entry name" value="Nucleotide-diphospho-sugar transferases"/>
    <property type="match status" value="1"/>
</dbReference>
<dbReference type="KEGG" id="rbg:BG454_15910"/>
<keyword evidence="6" id="KW-1185">Reference proteome</keyword>
<evidence type="ECO:0000256" key="2">
    <source>
        <dbReference type="ARBA" id="ARBA00022676"/>
    </source>
</evidence>
<protein>
    <recommendedName>
        <fullName evidence="4">Glycosyltransferase 2-like domain-containing protein</fullName>
    </recommendedName>
</protein>
<dbReference type="PANTHER" id="PTHR43685:SF5">
    <property type="entry name" value="GLYCOSYLTRANSFERASE EPSE-RELATED"/>
    <property type="match status" value="1"/>
</dbReference>
<keyword evidence="2" id="KW-0328">Glycosyltransferase</keyword>
<organism evidence="5 6">
    <name type="scientific">Roseinatronobacter bogoriensis subsp. barguzinensis</name>
    <dbReference type="NCBI Taxonomy" id="441209"/>
    <lineage>
        <taxon>Bacteria</taxon>
        <taxon>Pseudomonadati</taxon>
        <taxon>Pseudomonadota</taxon>
        <taxon>Alphaproteobacteria</taxon>
        <taxon>Rhodobacterales</taxon>
        <taxon>Paracoccaceae</taxon>
        <taxon>Roseinatronobacter</taxon>
    </lineage>
</organism>
<proteinExistence type="inferred from homology"/>
<evidence type="ECO:0000313" key="6">
    <source>
        <dbReference type="Proteomes" id="UP000228948"/>
    </source>
</evidence>
<dbReference type="Pfam" id="PF00535">
    <property type="entry name" value="Glycos_transf_2"/>
    <property type="match status" value="1"/>
</dbReference>
<dbReference type="InterPro" id="IPR050834">
    <property type="entry name" value="Glycosyltransf_2"/>
</dbReference>
<evidence type="ECO:0000313" key="5">
    <source>
        <dbReference type="EMBL" id="ATX67119.1"/>
    </source>
</evidence>
<dbReference type="AlphaFoldDB" id="A0A2K8KCE7"/>
<keyword evidence="3" id="KW-0808">Transferase</keyword>
<sequence>MTGETPRISVIIASWRAGRVLPYAVASALGQVRVRVEVIIVDDASPDDSFASAARLTVDPRVRAFRMDRNAGPAGARNLALSHVRAPWVAVLDADDLMRPDRLSRMCALAQSAPADVILGNMTEVIGQSDRSEDASIGQPFITSLTEPAPLDLRSYIFGNFEGQGGRTYGYLKPLISTEFISRHRIRYNESLRNGEDFHLVLSCFAAGARVWVSPVPDYLYFRHDASVSHRADPAHLEALAAVDRAFAEAQSDPEIRALMYKRATQIEQLCATETIMAALRERRIAQALSVLSHHPSATPRLVRQLSQALSKRL</sequence>
<name>A0A2K8KCE7_9RHOB</name>
<dbReference type="RefSeq" id="WP_071481563.1">
    <property type="nucleotide sequence ID" value="NZ_SODJ01000001.1"/>
</dbReference>
<evidence type="ECO:0000259" key="4">
    <source>
        <dbReference type="Pfam" id="PF00535"/>
    </source>
</evidence>
<dbReference type="OrthoDB" id="7527830at2"/>
<dbReference type="CDD" id="cd00761">
    <property type="entry name" value="Glyco_tranf_GTA_type"/>
    <property type="match status" value="1"/>
</dbReference>
<dbReference type="PANTHER" id="PTHR43685">
    <property type="entry name" value="GLYCOSYLTRANSFERASE"/>
    <property type="match status" value="1"/>
</dbReference>
<dbReference type="InterPro" id="IPR001173">
    <property type="entry name" value="Glyco_trans_2-like"/>
</dbReference>
<dbReference type="EMBL" id="CP024899">
    <property type="protein sequence ID" value="ATX67119.1"/>
    <property type="molecule type" value="Genomic_DNA"/>
</dbReference>
<dbReference type="InterPro" id="IPR029044">
    <property type="entry name" value="Nucleotide-diphossugar_trans"/>
</dbReference>
<evidence type="ECO:0000256" key="1">
    <source>
        <dbReference type="ARBA" id="ARBA00006739"/>
    </source>
</evidence>